<evidence type="ECO:0000313" key="1">
    <source>
        <dbReference type="EMBL" id="OOV34583.1"/>
    </source>
</evidence>
<gene>
    <name evidence="1" type="ORF">BV53_05375</name>
</gene>
<evidence type="ECO:0000313" key="2">
    <source>
        <dbReference type="Proteomes" id="UP000242590"/>
    </source>
</evidence>
<reference evidence="1 2" key="1">
    <citation type="submission" date="2017-02" db="EMBL/GenBank/DDBJ databases">
        <title>Draft Genome Sequences of 'Candidatus Synechococcus spongiarum', Cyanobacterial Symbionts of the Mediterranean Sponge Aplysina aerophoba from two locations.</title>
        <authorList>
            <person name="Slaby B.M."/>
            <person name="Hentschel U."/>
        </authorList>
    </citation>
    <scope>NUCLEOTIDE SEQUENCE [LARGE SCALE GENOMIC DNA]</scope>
    <source>
        <strain evidence="1">LMB bulk15N</strain>
    </source>
</reference>
<protein>
    <submittedName>
        <fullName evidence="1">Uncharacterized protein</fullName>
    </submittedName>
</protein>
<dbReference type="AlphaFoldDB" id="A0A1T1D1T4"/>
<comment type="caution">
    <text evidence="1">The sequence shown here is derived from an EMBL/GenBank/DDBJ whole genome shotgun (WGS) entry which is preliminary data.</text>
</comment>
<proteinExistence type="predicted"/>
<accession>A0A1T1D1T4</accession>
<organism evidence="1 2">
    <name type="scientific">Candidatus Synechococcus spongiarum LMB bulk15N</name>
    <dbReference type="NCBI Taxonomy" id="1943583"/>
    <lineage>
        <taxon>Bacteria</taxon>
        <taxon>Bacillati</taxon>
        <taxon>Cyanobacteriota</taxon>
        <taxon>Cyanophyceae</taxon>
        <taxon>Synechococcales</taxon>
        <taxon>Synechococcaceae</taxon>
        <taxon>Synechococcus</taxon>
    </lineage>
</organism>
<sequence length="63" mass="6963">MSSFTLFRLEPGGLQHINQLLNTRLLDLHLTGALSMELAPACSDYVEIPESMGSRTKARTSRS</sequence>
<dbReference type="EMBL" id="MWLE01000075">
    <property type="protein sequence ID" value="OOV34583.1"/>
    <property type="molecule type" value="Genomic_DNA"/>
</dbReference>
<name>A0A1T1D1T4_9SYNE</name>
<dbReference type="Proteomes" id="UP000242590">
    <property type="component" value="Unassembled WGS sequence"/>
</dbReference>
<dbReference type="RefSeq" id="WP_078232366.1">
    <property type="nucleotide sequence ID" value="NZ_MWLE01000075.1"/>
</dbReference>